<feature type="non-terminal residue" evidence="1">
    <location>
        <position position="53"/>
    </location>
</feature>
<reference evidence="1" key="1">
    <citation type="submission" date="2018-05" db="EMBL/GenBank/DDBJ databases">
        <authorList>
            <person name="Lanie J.A."/>
            <person name="Ng W.-L."/>
            <person name="Kazmierczak K.M."/>
            <person name="Andrzejewski T.M."/>
            <person name="Davidsen T.M."/>
            <person name="Wayne K.J."/>
            <person name="Tettelin H."/>
            <person name="Glass J.I."/>
            <person name="Rusch D."/>
            <person name="Podicherti R."/>
            <person name="Tsui H.-C.T."/>
            <person name="Winkler M.E."/>
        </authorList>
    </citation>
    <scope>NUCLEOTIDE SEQUENCE</scope>
</reference>
<dbReference type="EMBL" id="UINC01185116">
    <property type="protein sequence ID" value="SVD96669.1"/>
    <property type="molecule type" value="Genomic_DNA"/>
</dbReference>
<name>A0A382ZN54_9ZZZZ</name>
<evidence type="ECO:0000313" key="1">
    <source>
        <dbReference type="EMBL" id="SVD96669.1"/>
    </source>
</evidence>
<proteinExistence type="predicted"/>
<accession>A0A382ZN54</accession>
<sequence>MKNKSYPFLVQPSKKKLSTISFQFCTRLVSVFMEEVGGFAIVFGMVEEVVEDG</sequence>
<dbReference type="AlphaFoldDB" id="A0A382ZN54"/>
<organism evidence="1">
    <name type="scientific">marine metagenome</name>
    <dbReference type="NCBI Taxonomy" id="408172"/>
    <lineage>
        <taxon>unclassified sequences</taxon>
        <taxon>metagenomes</taxon>
        <taxon>ecological metagenomes</taxon>
    </lineage>
</organism>
<protein>
    <submittedName>
        <fullName evidence="1">Uncharacterized protein</fullName>
    </submittedName>
</protein>
<gene>
    <name evidence="1" type="ORF">METZ01_LOCUS449523</name>
</gene>